<feature type="compositionally biased region" description="Basic and acidic residues" evidence="1">
    <location>
        <begin position="167"/>
        <end position="184"/>
    </location>
</feature>
<feature type="region of interest" description="Disordered" evidence="1">
    <location>
        <begin position="152"/>
        <end position="241"/>
    </location>
</feature>
<evidence type="ECO:0000256" key="1">
    <source>
        <dbReference type="SAM" id="MobiDB-lite"/>
    </source>
</evidence>
<evidence type="ECO:0000313" key="2">
    <source>
        <dbReference type="EMBL" id="CAE4567436.1"/>
    </source>
</evidence>
<organism evidence="2">
    <name type="scientific">Alexandrium monilatum</name>
    <dbReference type="NCBI Taxonomy" id="311494"/>
    <lineage>
        <taxon>Eukaryota</taxon>
        <taxon>Sar</taxon>
        <taxon>Alveolata</taxon>
        <taxon>Dinophyceae</taxon>
        <taxon>Gonyaulacales</taxon>
        <taxon>Pyrocystaceae</taxon>
        <taxon>Alexandrium</taxon>
    </lineage>
</organism>
<accession>A0A7S4Q045</accession>
<dbReference type="EMBL" id="HBNR01010899">
    <property type="protein sequence ID" value="CAE4567436.1"/>
    <property type="molecule type" value="Transcribed_RNA"/>
</dbReference>
<feature type="compositionally biased region" description="Polar residues" evidence="1">
    <location>
        <begin position="230"/>
        <end position="241"/>
    </location>
</feature>
<protein>
    <submittedName>
        <fullName evidence="2">Uncharacterized protein</fullName>
    </submittedName>
</protein>
<sequence length="241" mass="25405">MCWIGRRKGRLGGNPGSVHKSEGDLPSAIETGGGGSLGRKNLIAVLTGSAKAGRRSQATAPWKSLPAGLPTPDAAGVRRYGAEPQKVQASLPSWIKVDAHLCYMSKSSGKVMEVVVEMINSVKCEVEITFVEDSKIWKVIPFSMIASDSSPLLGPWTSSSSAGSKSAELREAQQAEPDKQELLRRLQQSSASTEPPAGGEPAGGDRPPGGDELPDPLGRAARSRSRSRSPTNSTEARSAFL</sequence>
<feature type="region of interest" description="Disordered" evidence="1">
    <location>
        <begin position="11"/>
        <end position="33"/>
    </location>
</feature>
<dbReference type="AlphaFoldDB" id="A0A7S4Q045"/>
<proteinExistence type="predicted"/>
<gene>
    <name evidence="2" type="ORF">AMON00008_LOCUS7055</name>
</gene>
<name>A0A7S4Q045_9DINO</name>
<reference evidence="2" key="1">
    <citation type="submission" date="2021-01" db="EMBL/GenBank/DDBJ databases">
        <authorList>
            <person name="Corre E."/>
            <person name="Pelletier E."/>
            <person name="Niang G."/>
            <person name="Scheremetjew M."/>
            <person name="Finn R."/>
            <person name="Kale V."/>
            <person name="Holt S."/>
            <person name="Cochrane G."/>
            <person name="Meng A."/>
            <person name="Brown T."/>
            <person name="Cohen L."/>
        </authorList>
    </citation>
    <scope>NUCLEOTIDE SEQUENCE</scope>
    <source>
        <strain evidence="2">CCMP3105</strain>
    </source>
</reference>